<reference evidence="1" key="1">
    <citation type="thesis" date="2021" institute="BYU ScholarsArchive" country="Provo, UT, USA">
        <title>Applications of and Algorithms for Genome Assembly and Genomic Analyses with an Emphasis on Marine Teleosts.</title>
        <authorList>
            <person name="Pickett B.D."/>
        </authorList>
    </citation>
    <scope>NUCLEOTIDE SEQUENCE</scope>
    <source>
        <strain evidence="1">HI-2016</strain>
    </source>
</reference>
<comment type="caution">
    <text evidence="1">The sequence shown here is derived from an EMBL/GenBank/DDBJ whole genome shotgun (WGS) entry which is preliminary data.</text>
</comment>
<dbReference type="AlphaFoldDB" id="A0A8T2MJI8"/>
<dbReference type="Proteomes" id="UP000824540">
    <property type="component" value="Unassembled WGS sequence"/>
</dbReference>
<feature type="non-terminal residue" evidence="1">
    <location>
        <position position="1"/>
    </location>
</feature>
<dbReference type="EMBL" id="JAFBMS010002652">
    <property type="protein sequence ID" value="KAG9328135.1"/>
    <property type="molecule type" value="Genomic_DNA"/>
</dbReference>
<dbReference type="OrthoDB" id="9944868at2759"/>
<evidence type="ECO:0000313" key="2">
    <source>
        <dbReference type="Proteomes" id="UP000824540"/>
    </source>
</evidence>
<proteinExistence type="predicted"/>
<name>A0A8T2MJI8_9TELE</name>
<organism evidence="1 2">
    <name type="scientific">Albula glossodonta</name>
    <name type="common">roundjaw bonefish</name>
    <dbReference type="NCBI Taxonomy" id="121402"/>
    <lineage>
        <taxon>Eukaryota</taxon>
        <taxon>Metazoa</taxon>
        <taxon>Chordata</taxon>
        <taxon>Craniata</taxon>
        <taxon>Vertebrata</taxon>
        <taxon>Euteleostomi</taxon>
        <taxon>Actinopterygii</taxon>
        <taxon>Neopterygii</taxon>
        <taxon>Teleostei</taxon>
        <taxon>Albuliformes</taxon>
        <taxon>Albulidae</taxon>
        <taxon>Albula</taxon>
    </lineage>
</organism>
<protein>
    <submittedName>
        <fullName evidence="1">Uncharacterized protein</fullName>
    </submittedName>
</protein>
<gene>
    <name evidence="1" type="ORF">JZ751_016291</name>
</gene>
<sequence length="80" mass="9502">VSVRRRVPAVIPIEEEDFDTKSLEYDESHSPDYQYYVTYSIEPMLEVHWREDSMYDDTLYKVLFPITTPPTARPPFILDS</sequence>
<accession>A0A8T2MJI8</accession>
<keyword evidence="2" id="KW-1185">Reference proteome</keyword>
<evidence type="ECO:0000313" key="1">
    <source>
        <dbReference type="EMBL" id="KAG9328135.1"/>
    </source>
</evidence>